<dbReference type="FunFam" id="1.10.240.10:FF:000007">
    <property type="entry name" value="Tryptophan--tRNA ligase"/>
    <property type="match status" value="1"/>
</dbReference>
<keyword evidence="6" id="KW-0436">Ligase</keyword>
<dbReference type="AlphaFoldDB" id="A0A6D2JA71"/>
<keyword evidence="10" id="KW-0030">Aminoacyl-tRNA synthetase</keyword>
<keyword evidence="5" id="KW-0963">Cytoplasm</keyword>
<evidence type="ECO:0000256" key="9">
    <source>
        <dbReference type="ARBA" id="ARBA00022917"/>
    </source>
</evidence>
<reference evidence="13" key="1">
    <citation type="submission" date="2020-01" db="EMBL/GenBank/DDBJ databases">
        <authorList>
            <person name="Mishra B."/>
        </authorList>
    </citation>
    <scope>NUCLEOTIDE SEQUENCE [LARGE SCALE GENOMIC DNA]</scope>
</reference>
<organism evidence="13 14">
    <name type="scientific">Microthlaspi erraticum</name>
    <dbReference type="NCBI Taxonomy" id="1685480"/>
    <lineage>
        <taxon>Eukaryota</taxon>
        <taxon>Viridiplantae</taxon>
        <taxon>Streptophyta</taxon>
        <taxon>Embryophyta</taxon>
        <taxon>Tracheophyta</taxon>
        <taxon>Spermatophyta</taxon>
        <taxon>Magnoliopsida</taxon>
        <taxon>eudicotyledons</taxon>
        <taxon>Gunneridae</taxon>
        <taxon>Pentapetalae</taxon>
        <taxon>rosids</taxon>
        <taxon>malvids</taxon>
        <taxon>Brassicales</taxon>
        <taxon>Brassicaceae</taxon>
        <taxon>Coluteocarpeae</taxon>
        <taxon>Microthlaspi</taxon>
    </lineage>
</organism>
<keyword evidence="8" id="KW-0067">ATP-binding</keyword>
<proteinExistence type="inferred from homology"/>
<evidence type="ECO:0000313" key="14">
    <source>
        <dbReference type="Proteomes" id="UP000467841"/>
    </source>
</evidence>
<sequence>MAGKLAGNNSRQALGESSDQMVVTPFEVSAKEGEKIDYNKLIDKFGCQRIKESLIDRVESLTGRQPHVFLRRGVFFAHRDLDVILDAGAKFYLYTGRGPSSEALHLGHLIPFMFTKYLQEAFKVPLVIQLTDDEKFTWKNNLSVEETKRLARENAKDIIACGFDVTKTSFSRISTILEGNAFYENMVKIGRCLGYNKAKEMFGFSGDDYIAKLSVPLVQAAPSFASSFPQLFPGKGNLRCLIPCAVDQDSCFRMARDFAPPLGYRKPALIESSFFPALQGVHVKVSASDPDSAIYLTDTAKAIARKINKKAFSGGKDSEKEHIEFGANLEKDIPFKYLSFFLEDDIELEQIRKEYGEGPKLPGGEQRMMTGAVKKRVAQVLTQVVERHRRARADVTEELVDAFMAVRPLPTKSEAWEQVESPRGKMKMDDDKLIDESLIDRVKRLTGREPHVFLRRGVFNSHQDFNEILDAYEGGEMFYLFSGRGASSEALRIGDLIPLMFTKYLQEAFGVPVVVQLRDDGDCSLSDEEVRRRARESAKDIIACGFDVTNTFIFSDLGYIGGAFYKNMVKIGQCVTVNKARGIFGFSDEDCLSKYSFPPVQASPSFPSSFPHLFSGMDKLPCLIPCAIDQDPYFRMTRDVAPRLGFSKPSLIESTFFPGLQGFNGKMSASDPNSAIYVTDTAEDIAYKINKCKQQTDKECRDLEEDIPFQYLSFFLEDDDELERIRKDYGEGKMLPGDVKKRLIEVLTSIVERHRSARAAVTDEMVDTFMAVRLVPTIS</sequence>
<dbReference type="GO" id="GO:0005524">
    <property type="term" value="F:ATP binding"/>
    <property type="evidence" value="ECO:0007669"/>
    <property type="project" value="UniProtKB-KW"/>
</dbReference>
<evidence type="ECO:0000256" key="7">
    <source>
        <dbReference type="ARBA" id="ARBA00022741"/>
    </source>
</evidence>
<comment type="similarity">
    <text evidence="2">Belongs to the class-I aminoacyl-tRNA synthetase family.</text>
</comment>
<dbReference type="PRINTS" id="PR01039">
    <property type="entry name" value="TRNASYNTHTRP"/>
</dbReference>
<evidence type="ECO:0000256" key="5">
    <source>
        <dbReference type="ARBA" id="ARBA00022490"/>
    </source>
</evidence>
<dbReference type="SUPFAM" id="SSF52374">
    <property type="entry name" value="Nucleotidylyl transferase"/>
    <property type="match status" value="2"/>
</dbReference>
<dbReference type="FunFam" id="3.40.50.620:FF:000033">
    <property type="entry name" value="tryptophan--tRNA ligase, cytoplasmic"/>
    <property type="match status" value="1"/>
</dbReference>
<comment type="caution">
    <text evidence="13">The sequence shown here is derived from an EMBL/GenBank/DDBJ whole genome shotgun (WGS) entry which is preliminary data.</text>
</comment>
<keyword evidence="14" id="KW-1185">Reference proteome</keyword>
<comment type="subcellular location">
    <subcellularLocation>
        <location evidence="1">Cytoplasm</location>
    </subcellularLocation>
</comment>
<dbReference type="GO" id="GO:0004830">
    <property type="term" value="F:tryptophan-tRNA ligase activity"/>
    <property type="evidence" value="ECO:0007669"/>
    <property type="project" value="UniProtKB-EC"/>
</dbReference>
<dbReference type="Proteomes" id="UP000467841">
    <property type="component" value="Unassembled WGS sequence"/>
</dbReference>
<dbReference type="GO" id="GO:0006436">
    <property type="term" value="P:tryptophanyl-tRNA aminoacylation"/>
    <property type="evidence" value="ECO:0007669"/>
    <property type="project" value="InterPro"/>
</dbReference>
<dbReference type="Gene3D" id="1.10.240.10">
    <property type="entry name" value="Tyrosyl-Transfer RNA Synthetase"/>
    <property type="match status" value="2"/>
</dbReference>
<dbReference type="FunFam" id="3.40.50.620:FF:000454">
    <property type="entry name" value="Tryptophan--tRNA ligase, cytoplasmic"/>
    <property type="match status" value="1"/>
</dbReference>
<accession>A0A6D2JA71</accession>
<evidence type="ECO:0000256" key="8">
    <source>
        <dbReference type="ARBA" id="ARBA00022840"/>
    </source>
</evidence>
<dbReference type="EMBL" id="CACVBM020001140">
    <property type="protein sequence ID" value="CAA7033930.1"/>
    <property type="molecule type" value="Genomic_DNA"/>
</dbReference>
<dbReference type="InterPro" id="IPR014729">
    <property type="entry name" value="Rossmann-like_a/b/a_fold"/>
</dbReference>
<evidence type="ECO:0000256" key="2">
    <source>
        <dbReference type="ARBA" id="ARBA00005594"/>
    </source>
</evidence>
<dbReference type="OrthoDB" id="10261385at2759"/>
<evidence type="ECO:0000313" key="13">
    <source>
        <dbReference type="EMBL" id="CAA7033930.1"/>
    </source>
</evidence>
<dbReference type="Gene3D" id="3.40.50.620">
    <property type="entry name" value="HUPs"/>
    <property type="match status" value="2"/>
</dbReference>
<evidence type="ECO:0000256" key="4">
    <source>
        <dbReference type="ARBA" id="ARBA00013782"/>
    </source>
</evidence>
<dbReference type="PROSITE" id="PS00178">
    <property type="entry name" value="AA_TRNA_LIGASE_I"/>
    <property type="match status" value="1"/>
</dbReference>
<dbReference type="GO" id="GO:0009791">
    <property type="term" value="P:post-embryonic development"/>
    <property type="evidence" value="ECO:0007669"/>
    <property type="project" value="UniProtKB-ARBA"/>
</dbReference>
<evidence type="ECO:0000256" key="6">
    <source>
        <dbReference type="ARBA" id="ARBA00022598"/>
    </source>
</evidence>
<dbReference type="GO" id="GO:0048608">
    <property type="term" value="P:reproductive structure development"/>
    <property type="evidence" value="ECO:0007669"/>
    <property type="project" value="UniProtKB-ARBA"/>
</dbReference>
<dbReference type="PANTHER" id="PTHR10055:SF1">
    <property type="entry name" value="TRYPTOPHAN--TRNA LIGASE, CYTOPLASMIC"/>
    <property type="match status" value="1"/>
</dbReference>
<dbReference type="EC" id="6.1.1.2" evidence="3"/>
<evidence type="ECO:0000256" key="12">
    <source>
        <dbReference type="ARBA" id="ARBA00049929"/>
    </source>
</evidence>
<evidence type="ECO:0000256" key="3">
    <source>
        <dbReference type="ARBA" id="ARBA00013161"/>
    </source>
</evidence>
<evidence type="ECO:0000256" key="10">
    <source>
        <dbReference type="ARBA" id="ARBA00023146"/>
    </source>
</evidence>
<dbReference type="InterPro" id="IPR002306">
    <property type="entry name" value="Trp-tRNA-ligase"/>
</dbReference>
<dbReference type="InterPro" id="IPR002305">
    <property type="entry name" value="aa-tRNA-synth_Ic"/>
</dbReference>
<gene>
    <name evidence="13" type="ORF">MERR_LOCUS21165</name>
</gene>
<dbReference type="Pfam" id="PF00579">
    <property type="entry name" value="tRNA-synt_1b"/>
    <property type="match status" value="2"/>
</dbReference>
<protein>
    <recommendedName>
        <fullName evidence="4">Tryptophan--tRNA ligase, cytoplasmic</fullName>
        <ecNumber evidence="3">6.1.1.2</ecNumber>
    </recommendedName>
    <alternativeName>
        <fullName evidence="11">Tryptophanyl-tRNA synthetase</fullName>
    </alternativeName>
</protein>
<dbReference type="CDD" id="cd00806">
    <property type="entry name" value="TrpRS_core"/>
    <property type="match status" value="1"/>
</dbReference>
<dbReference type="NCBIfam" id="TIGR00233">
    <property type="entry name" value="trpS"/>
    <property type="match status" value="2"/>
</dbReference>
<evidence type="ECO:0000256" key="11">
    <source>
        <dbReference type="ARBA" id="ARBA00030268"/>
    </source>
</evidence>
<evidence type="ECO:0000256" key="1">
    <source>
        <dbReference type="ARBA" id="ARBA00004496"/>
    </source>
</evidence>
<dbReference type="PANTHER" id="PTHR10055">
    <property type="entry name" value="TRYPTOPHANYL-TRNA SYNTHETASE"/>
    <property type="match status" value="1"/>
</dbReference>
<dbReference type="InterPro" id="IPR001412">
    <property type="entry name" value="aa-tRNA-synth_I_CS"/>
</dbReference>
<dbReference type="GO" id="GO:0005737">
    <property type="term" value="C:cytoplasm"/>
    <property type="evidence" value="ECO:0007669"/>
    <property type="project" value="UniProtKB-SubCell"/>
</dbReference>
<comment type="catalytic activity">
    <reaction evidence="12">
        <text>tRNA(Trp) + L-tryptophan + ATP = L-tryptophyl-tRNA(Trp) + AMP + diphosphate + H(+)</text>
        <dbReference type="Rhea" id="RHEA:24080"/>
        <dbReference type="Rhea" id="RHEA-COMP:9671"/>
        <dbReference type="Rhea" id="RHEA-COMP:9705"/>
        <dbReference type="ChEBI" id="CHEBI:15378"/>
        <dbReference type="ChEBI" id="CHEBI:30616"/>
        <dbReference type="ChEBI" id="CHEBI:33019"/>
        <dbReference type="ChEBI" id="CHEBI:57912"/>
        <dbReference type="ChEBI" id="CHEBI:78442"/>
        <dbReference type="ChEBI" id="CHEBI:78535"/>
        <dbReference type="ChEBI" id="CHEBI:456215"/>
        <dbReference type="EC" id="6.1.1.2"/>
    </reaction>
</comment>
<keyword evidence="7" id="KW-0547">Nucleotide-binding</keyword>
<keyword evidence="9" id="KW-0648">Protein biosynthesis</keyword>
<name>A0A6D2JA71_9BRAS</name>